<protein>
    <submittedName>
        <fullName evidence="2">AAA domain (Dynein-related subfamily)</fullName>
    </submittedName>
</protein>
<sequence>MTLHSYPEKLDLPKLGSWPESVHQFEPDAIHALQAAEAAGRPLLVRGEPGMGKSQLARAAAVATGRLFLAVVVNARTECQDLQWRFDAVARLGEAQILAGADGSERLSRLQPARFLGPGPLWWALDFESALAQWQQCHNPAEPIPEQPKDWTPAKGSVVLIDEIDKADSDLPNSLLETLGNGDFSVPYLGGSVRRASLVPPPLVVITTNEERELPAAFLRRCLVLPLSLPEDVAGFLCGRGAAHFPEDHRDENQRSTKAVREAAARLLIEDRQTALDQGWPPPGQAEYLDLLRAVCAMKPGDEAGQLGLLDILRRFVLRKSPGQGL</sequence>
<dbReference type="Proteomes" id="UP000192923">
    <property type="component" value="Unassembled WGS sequence"/>
</dbReference>
<dbReference type="EMBL" id="FXAM01000001">
    <property type="protein sequence ID" value="SMF96115.1"/>
    <property type="molecule type" value="Genomic_DNA"/>
</dbReference>
<feature type="domain" description="AAA+ ATPase" evidence="1">
    <location>
        <begin position="39"/>
        <end position="231"/>
    </location>
</feature>
<dbReference type="SMART" id="SM00382">
    <property type="entry name" value="AAA"/>
    <property type="match status" value="1"/>
</dbReference>
<evidence type="ECO:0000313" key="3">
    <source>
        <dbReference type="Proteomes" id="UP000192923"/>
    </source>
</evidence>
<dbReference type="STRING" id="1760988.SAMN02949497_3499"/>
<reference evidence="2 3" key="1">
    <citation type="submission" date="2016-12" db="EMBL/GenBank/DDBJ databases">
        <authorList>
            <person name="Song W.-J."/>
            <person name="Kurnit D.M."/>
        </authorList>
    </citation>
    <scope>NUCLEOTIDE SEQUENCE [LARGE SCALE GENOMIC DNA]</scope>
    <source>
        <strain evidence="2 3">175</strain>
    </source>
</reference>
<accession>A0A1Y6D8J9</accession>
<dbReference type="Pfam" id="PF07728">
    <property type="entry name" value="AAA_5"/>
    <property type="match status" value="1"/>
</dbReference>
<name>A0A1Y6D8J9_9GAMM</name>
<dbReference type="AlphaFoldDB" id="A0A1Y6D8J9"/>
<dbReference type="InterPro" id="IPR003593">
    <property type="entry name" value="AAA+_ATPase"/>
</dbReference>
<dbReference type="InterPro" id="IPR011704">
    <property type="entry name" value="ATPase_dyneun-rel_AAA"/>
</dbReference>
<keyword evidence="3" id="KW-1185">Reference proteome</keyword>
<dbReference type="SUPFAM" id="SSF52540">
    <property type="entry name" value="P-loop containing nucleoside triphosphate hydrolases"/>
    <property type="match status" value="1"/>
</dbReference>
<dbReference type="GO" id="GO:0016887">
    <property type="term" value="F:ATP hydrolysis activity"/>
    <property type="evidence" value="ECO:0007669"/>
    <property type="project" value="InterPro"/>
</dbReference>
<gene>
    <name evidence="2" type="ORF">SAMN02949497_3499</name>
</gene>
<proteinExistence type="predicted"/>
<evidence type="ECO:0000259" key="1">
    <source>
        <dbReference type="SMART" id="SM00382"/>
    </source>
</evidence>
<evidence type="ECO:0000313" key="2">
    <source>
        <dbReference type="EMBL" id="SMF96115.1"/>
    </source>
</evidence>
<dbReference type="InterPro" id="IPR027417">
    <property type="entry name" value="P-loop_NTPase"/>
</dbReference>
<dbReference type="RefSeq" id="WP_085214913.1">
    <property type="nucleotide sequence ID" value="NZ_FXAM01000001.1"/>
</dbReference>
<dbReference type="Gene3D" id="3.40.50.300">
    <property type="entry name" value="P-loop containing nucleotide triphosphate hydrolases"/>
    <property type="match status" value="1"/>
</dbReference>
<dbReference type="GO" id="GO:0005524">
    <property type="term" value="F:ATP binding"/>
    <property type="evidence" value="ECO:0007669"/>
    <property type="project" value="InterPro"/>
</dbReference>
<dbReference type="OrthoDB" id="9783370at2"/>
<organism evidence="2 3">
    <name type="scientific">Methylomagnum ishizawai</name>
    <dbReference type="NCBI Taxonomy" id="1760988"/>
    <lineage>
        <taxon>Bacteria</taxon>
        <taxon>Pseudomonadati</taxon>
        <taxon>Pseudomonadota</taxon>
        <taxon>Gammaproteobacteria</taxon>
        <taxon>Methylococcales</taxon>
        <taxon>Methylococcaceae</taxon>
        <taxon>Methylomagnum</taxon>
    </lineage>
</organism>